<evidence type="ECO:0000313" key="8">
    <source>
        <dbReference type="Proteomes" id="UP000009096"/>
    </source>
</evidence>
<dbReference type="InterPro" id="IPR037350">
    <property type="entry name" value="LMO_FMN"/>
</dbReference>
<dbReference type="Pfam" id="PF00201">
    <property type="entry name" value="UDPGT"/>
    <property type="match status" value="1"/>
</dbReference>
<dbReference type="EMBL" id="CM000587">
    <property type="protein sequence ID" value="EWG55725.1"/>
    <property type="molecule type" value="Genomic_DNA"/>
</dbReference>
<dbReference type="InterPro" id="IPR002213">
    <property type="entry name" value="UDP_glucos_trans"/>
</dbReference>
<dbReference type="RefSeq" id="XP_018761916.1">
    <property type="nucleotide sequence ID" value="XM_018903039.1"/>
</dbReference>
<dbReference type="GeneID" id="30071003"/>
<comment type="cofactor">
    <cofactor evidence="1">
        <name>FMN</name>
        <dbReference type="ChEBI" id="CHEBI:58210"/>
    </cofactor>
</comment>
<dbReference type="PANTHER" id="PTHR10578:SF86">
    <property type="entry name" value="DEPENDENT DEHYDROGENASE, PUTATIVE (AFU_ORTHOLOGUE AFUA_6G02720)-RELATED"/>
    <property type="match status" value="1"/>
</dbReference>
<dbReference type="OrthoDB" id="5835829at2759"/>
<keyword evidence="4" id="KW-0808">Transferase</keyword>
<keyword evidence="3" id="KW-0288">FMN</keyword>
<dbReference type="GO" id="GO:0008194">
    <property type="term" value="F:UDP-glycosyltransferase activity"/>
    <property type="evidence" value="ECO:0007669"/>
    <property type="project" value="InterPro"/>
</dbReference>
<keyword evidence="2" id="KW-0285">Flavoprotein</keyword>
<dbReference type="PROSITE" id="PS51349">
    <property type="entry name" value="FMN_HYDROXY_ACID_DH_2"/>
    <property type="match status" value="1"/>
</dbReference>
<evidence type="ECO:0000259" key="6">
    <source>
        <dbReference type="PROSITE" id="PS51349"/>
    </source>
</evidence>
<dbReference type="eggNOG" id="KOG0538">
    <property type="taxonomic scope" value="Eukaryota"/>
</dbReference>
<evidence type="ECO:0000256" key="5">
    <source>
        <dbReference type="ARBA" id="ARBA00023002"/>
    </source>
</evidence>
<dbReference type="InterPro" id="IPR008259">
    <property type="entry name" value="FMN_hydac_DH_AS"/>
</dbReference>
<sequence length="813" mass="90019">MIPWTPWEFLDIYKETEQVFDDVKPDLTIVEPLFTQGLMFCHHRGAKWMVLSPNTIKEFAVPVQPNLAALWKYPMQVAPPTTDENTLTDPSSACSALLYSIPWSLIPWNICFGFVAGYTLLTDTRLKETTEILRRETDPSISLMTTMELGVLKPAPPNLPILYPTEAHEMSKALRKVLEYANTLHSAGKPVQILWKLGRVPDEEGNAPKRDCYTGEWALNIICSLSHGGANSFYEALCSGIPQALLPAWTDCYDFANRVELLGIGLWANKEAKPRWKDDELANALLEILFGPESAGMRVRAAEVASRHPEWKGRQMASQEILKIEGSATSARLSEEKRLGKIGSASHSPQLNFNTSQIHQNHQEIHHLNMADEVEPKRLSQPFSIPDPTSFSNFQRDIYQSFRPPLFSTNPTEWESLAKEKIPATNFGYVYGSASSAATAKANSEAFGRYRLKPRFLVDVTTRDVDVELFGTKYKSPLLVAPIGVQSILHPDAEEATARACHNVGMPMILSTAATRTIEEVAAANADGDRWYQLYWPKPQFEEVTASLLARAKASGYKVLVVTLDTFSLGWRPTDLDTSYLPFIWGQGCQIGFSDPVFNKLFDEMQKNDSRGIAEKLSELWTIMRRPGTVYGAARVLANAKTLIKSKAWIDVINSGTYRSWNDLKILKDLWDGPIVLKGIQTVEDAHLAIEHGIDGIIVSNHGGRQLDGAIASLDALSDIAADKKVKDSNLTIMFDSGARTGSDVLKALALGAKAVCIGRPYAYGLAAGGQEGVEHVLKCLLADMDNMLANAGKKSVRDLSRDDLQILPLSKI</sequence>
<reference evidence="7 8" key="1">
    <citation type="journal article" date="2010" name="Nature">
        <title>Comparative genomics reveals mobile pathogenicity chromosomes in Fusarium.</title>
        <authorList>
            <person name="Ma L.J."/>
            <person name="van der Does H.C."/>
            <person name="Borkovich K.A."/>
            <person name="Coleman J.J."/>
            <person name="Daboussi M.J."/>
            <person name="Di Pietro A."/>
            <person name="Dufresne M."/>
            <person name="Freitag M."/>
            <person name="Grabherr M."/>
            <person name="Henrissat B."/>
            <person name="Houterman P.M."/>
            <person name="Kang S."/>
            <person name="Shim W.B."/>
            <person name="Woloshuk C."/>
            <person name="Xie X."/>
            <person name="Xu J.R."/>
            <person name="Antoniw J."/>
            <person name="Baker S.E."/>
            <person name="Bluhm B.H."/>
            <person name="Breakspear A."/>
            <person name="Brown D.W."/>
            <person name="Butchko R.A."/>
            <person name="Chapman S."/>
            <person name="Coulson R."/>
            <person name="Coutinho P.M."/>
            <person name="Danchin E.G."/>
            <person name="Diener A."/>
            <person name="Gale L.R."/>
            <person name="Gardiner D.M."/>
            <person name="Goff S."/>
            <person name="Hammond-Kosack K.E."/>
            <person name="Hilburn K."/>
            <person name="Hua-Van A."/>
            <person name="Jonkers W."/>
            <person name="Kazan K."/>
            <person name="Kodira C.D."/>
            <person name="Koehrsen M."/>
            <person name="Kumar L."/>
            <person name="Lee Y.H."/>
            <person name="Li L."/>
            <person name="Manners J.M."/>
            <person name="Miranda-Saavedra D."/>
            <person name="Mukherjee M."/>
            <person name="Park G."/>
            <person name="Park J."/>
            <person name="Park S.Y."/>
            <person name="Proctor R.H."/>
            <person name="Regev A."/>
            <person name="Ruiz-Roldan M.C."/>
            <person name="Sain D."/>
            <person name="Sakthikumar S."/>
            <person name="Sykes S."/>
            <person name="Schwartz D.C."/>
            <person name="Turgeon B.G."/>
            <person name="Wapinski I."/>
            <person name="Yoder O."/>
            <person name="Young S."/>
            <person name="Zeng Q."/>
            <person name="Zhou S."/>
            <person name="Galagan J."/>
            <person name="Cuomo C.A."/>
            <person name="Kistler H.C."/>
            <person name="Rep M."/>
        </authorList>
    </citation>
    <scope>NUCLEOTIDE SEQUENCE [LARGE SCALE GENOMIC DNA]</scope>
    <source>
        <strain evidence="8">M3125 / FGSC 7600</strain>
    </source>
</reference>
<keyword evidence="5" id="KW-0560">Oxidoreductase</keyword>
<dbReference type="GO" id="GO:0010181">
    <property type="term" value="F:FMN binding"/>
    <property type="evidence" value="ECO:0007669"/>
    <property type="project" value="InterPro"/>
</dbReference>
<dbReference type="PROSITE" id="PS00557">
    <property type="entry name" value="FMN_HYDROXY_ACID_DH_1"/>
    <property type="match status" value="1"/>
</dbReference>
<dbReference type="Gene3D" id="3.40.50.2000">
    <property type="entry name" value="Glycogen Phosphorylase B"/>
    <property type="match status" value="1"/>
</dbReference>
<dbReference type="GO" id="GO:0016491">
    <property type="term" value="F:oxidoreductase activity"/>
    <property type="evidence" value="ECO:0007669"/>
    <property type="project" value="UniProtKB-KW"/>
</dbReference>
<dbReference type="FunFam" id="3.20.20.70:FF:000132">
    <property type="entry name" value="FMN dependent dehydrogenase"/>
    <property type="match status" value="1"/>
</dbReference>
<dbReference type="VEuPathDB" id="FungiDB:FVEG_13676"/>
<dbReference type="CDD" id="cd03332">
    <property type="entry name" value="LMO_FMN"/>
    <property type="match status" value="1"/>
</dbReference>
<name>W7N6K9_GIBM7</name>
<evidence type="ECO:0000256" key="4">
    <source>
        <dbReference type="ARBA" id="ARBA00022679"/>
    </source>
</evidence>
<evidence type="ECO:0000313" key="7">
    <source>
        <dbReference type="EMBL" id="EWG55725.1"/>
    </source>
</evidence>
<gene>
    <name evidence="7" type="ORF">FVEG_13676</name>
</gene>
<protein>
    <recommendedName>
        <fullName evidence="6">FMN hydroxy acid dehydrogenase domain-containing protein</fullName>
    </recommendedName>
</protein>
<dbReference type="KEGG" id="fvr:FVEG_13676"/>
<dbReference type="InterPro" id="IPR000262">
    <property type="entry name" value="FMN-dep_DH"/>
</dbReference>
<dbReference type="InterPro" id="IPR037396">
    <property type="entry name" value="FMN_HAD"/>
</dbReference>
<dbReference type="InterPro" id="IPR013785">
    <property type="entry name" value="Aldolase_TIM"/>
</dbReference>
<keyword evidence="8" id="KW-1185">Reference proteome</keyword>
<dbReference type="Proteomes" id="UP000009096">
    <property type="component" value="Chromosome 10"/>
</dbReference>
<organism evidence="7 8">
    <name type="scientific">Gibberella moniliformis (strain M3125 / FGSC 7600)</name>
    <name type="common">Maize ear and stalk rot fungus</name>
    <name type="synonym">Fusarium verticillioides</name>
    <dbReference type="NCBI Taxonomy" id="334819"/>
    <lineage>
        <taxon>Eukaryota</taxon>
        <taxon>Fungi</taxon>
        <taxon>Dikarya</taxon>
        <taxon>Ascomycota</taxon>
        <taxon>Pezizomycotina</taxon>
        <taxon>Sordariomycetes</taxon>
        <taxon>Hypocreomycetidae</taxon>
        <taxon>Hypocreales</taxon>
        <taxon>Nectriaceae</taxon>
        <taxon>Fusarium</taxon>
        <taxon>Fusarium fujikuroi species complex</taxon>
    </lineage>
</organism>
<dbReference type="SUPFAM" id="SSF51395">
    <property type="entry name" value="FMN-linked oxidoreductases"/>
    <property type="match status" value="1"/>
</dbReference>
<dbReference type="STRING" id="334819.W7N6K9"/>
<feature type="domain" description="FMN hydroxy acid dehydrogenase" evidence="6">
    <location>
        <begin position="403"/>
        <end position="810"/>
    </location>
</feature>
<dbReference type="Gene3D" id="3.20.20.70">
    <property type="entry name" value="Aldolase class I"/>
    <property type="match status" value="1"/>
</dbReference>
<evidence type="ECO:0000256" key="3">
    <source>
        <dbReference type="ARBA" id="ARBA00022643"/>
    </source>
</evidence>
<accession>W7N6K9</accession>
<dbReference type="EMBL" id="DS022265">
    <property type="protein sequence ID" value="EWG55725.1"/>
    <property type="molecule type" value="Genomic_DNA"/>
</dbReference>
<dbReference type="PANTHER" id="PTHR10578">
    <property type="entry name" value="S -2-HYDROXY-ACID OXIDASE-RELATED"/>
    <property type="match status" value="1"/>
</dbReference>
<dbReference type="SUPFAM" id="SSF53756">
    <property type="entry name" value="UDP-Glycosyltransferase/glycogen phosphorylase"/>
    <property type="match status" value="1"/>
</dbReference>
<dbReference type="AlphaFoldDB" id="W7N6K9"/>
<evidence type="ECO:0000256" key="1">
    <source>
        <dbReference type="ARBA" id="ARBA00001917"/>
    </source>
</evidence>
<dbReference type="Pfam" id="PF01070">
    <property type="entry name" value="FMN_dh"/>
    <property type="match status" value="1"/>
</dbReference>
<proteinExistence type="predicted"/>
<evidence type="ECO:0000256" key="2">
    <source>
        <dbReference type="ARBA" id="ARBA00022630"/>
    </source>
</evidence>